<evidence type="ECO:0000256" key="5">
    <source>
        <dbReference type="ARBA" id="ARBA00022741"/>
    </source>
</evidence>
<organism evidence="10 11">
    <name type="scientific">Paenibacillus contaminans</name>
    <dbReference type="NCBI Taxonomy" id="450362"/>
    <lineage>
        <taxon>Bacteria</taxon>
        <taxon>Bacillati</taxon>
        <taxon>Bacillota</taxon>
        <taxon>Bacilli</taxon>
        <taxon>Bacillales</taxon>
        <taxon>Paenibacillaceae</taxon>
        <taxon>Paenibacillus</taxon>
    </lineage>
</organism>
<comment type="similarity">
    <text evidence="2">Belongs to the ABC transporter superfamily.</text>
</comment>
<keyword evidence="7" id="KW-1278">Translocase</keyword>
<evidence type="ECO:0000256" key="3">
    <source>
        <dbReference type="ARBA" id="ARBA00022448"/>
    </source>
</evidence>
<evidence type="ECO:0000256" key="7">
    <source>
        <dbReference type="ARBA" id="ARBA00022967"/>
    </source>
</evidence>
<dbReference type="EMBL" id="QMFB01000010">
    <property type="protein sequence ID" value="RAV20018.1"/>
    <property type="molecule type" value="Genomic_DNA"/>
</dbReference>
<dbReference type="Gene3D" id="3.40.50.300">
    <property type="entry name" value="P-loop containing nucleotide triphosphate hydrolases"/>
    <property type="match status" value="1"/>
</dbReference>
<dbReference type="InterPro" id="IPR003593">
    <property type="entry name" value="AAA+_ATPase"/>
</dbReference>
<evidence type="ECO:0000313" key="11">
    <source>
        <dbReference type="Proteomes" id="UP000250369"/>
    </source>
</evidence>
<dbReference type="AlphaFoldDB" id="A0A329MKB5"/>
<dbReference type="InterPro" id="IPR050763">
    <property type="entry name" value="ABC_transporter_ATP-binding"/>
</dbReference>
<gene>
    <name evidence="10" type="ORF">DQG23_18015</name>
</gene>
<feature type="domain" description="ABC transporter" evidence="9">
    <location>
        <begin position="2"/>
        <end position="227"/>
    </location>
</feature>
<dbReference type="PROSITE" id="PS50893">
    <property type="entry name" value="ABC_TRANSPORTER_2"/>
    <property type="match status" value="1"/>
</dbReference>
<keyword evidence="5" id="KW-0547">Nucleotide-binding</keyword>
<evidence type="ECO:0000256" key="6">
    <source>
        <dbReference type="ARBA" id="ARBA00022840"/>
    </source>
</evidence>
<sequence>MLEVKQLRKTFGAVTAVDDISFTVGEGEVFTIIGPNGAGKTTTLEMVEGLQKPDRGEIRIAGLGWEKDGPRIKQLIGVQPQSSALFDLLTVYENLDVFAAFYDKSRPADDIIELINLQDHRNKKVKSLSGGQKQRLAIGLAMINDPDILFLDEPTTGLDPQARRNIWDIVLALKQMGKTTVMTTHYMEEAEKLSDRVCIVDQGMVIALDTPKNLIEGLTKEREVVLAFADSEKSAGTVLTALDSMPSVTKTHADGERLRFWTVNPEESLFHLLRWISEREDRIEQISIKDMSLEDVFIAYTGKEWRD</sequence>
<accession>A0A329MKB5</accession>
<evidence type="ECO:0000256" key="8">
    <source>
        <dbReference type="ARBA" id="ARBA00023136"/>
    </source>
</evidence>
<comment type="caution">
    <text evidence="10">The sequence shown here is derived from an EMBL/GenBank/DDBJ whole genome shotgun (WGS) entry which is preliminary data.</text>
</comment>
<evidence type="ECO:0000256" key="2">
    <source>
        <dbReference type="ARBA" id="ARBA00005417"/>
    </source>
</evidence>
<dbReference type="CDD" id="cd03263">
    <property type="entry name" value="ABC_subfamily_A"/>
    <property type="match status" value="1"/>
</dbReference>
<dbReference type="GO" id="GO:0005524">
    <property type="term" value="F:ATP binding"/>
    <property type="evidence" value="ECO:0007669"/>
    <property type="project" value="UniProtKB-KW"/>
</dbReference>
<dbReference type="PANTHER" id="PTHR42711:SF5">
    <property type="entry name" value="ABC TRANSPORTER ATP-BINDING PROTEIN NATA"/>
    <property type="match status" value="1"/>
</dbReference>
<keyword evidence="11" id="KW-1185">Reference proteome</keyword>
<dbReference type="GO" id="GO:0016887">
    <property type="term" value="F:ATP hydrolysis activity"/>
    <property type="evidence" value="ECO:0007669"/>
    <property type="project" value="InterPro"/>
</dbReference>
<dbReference type="InterPro" id="IPR017871">
    <property type="entry name" value="ABC_transporter-like_CS"/>
</dbReference>
<proteinExistence type="inferred from homology"/>
<dbReference type="GO" id="GO:0005886">
    <property type="term" value="C:plasma membrane"/>
    <property type="evidence" value="ECO:0007669"/>
    <property type="project" value="UniProtKB-SubCell"/>
</dbReference>
<protein>
    <submittedName>
        <fullName evidence="10">ABC transporter ATP-binding protein</fullName>
    </submittedName>
</protein>
<keyword evidence="4" id="KW-1003">Cell membrane</keyword>
<keyword evidence="6 10" id="KW-0067">ATP-binding</keyword>
<comment type="subcellular location">
    <subcellularLocation>
        <location evidence="1">Cell membrane</location>
    </subcellularLocation>
</comment>
<dbReference type="PROSITE" id="PS00211">
    <property type="entry name" value="ABC_TRANSPORTER_1"/>
    <property type="match status" value="1"/>
</dbReference>
<evidence type="ECO:0000256" key="4">
    <source>
        <dbReference type="ARBA" id="ARBA00022475"/>
    </source>
</evidence>
<dbReference type="Pfam" id="PF00005">
    <property type="entry name" value="ABC_tran"/>
    <property type="match status" value="1"/>
</dbReference>
<dbReference type="SMART" id="SM00382">
    <property type="entry name" value="AAA"/>
    <property type="match status" value="1"/>
</dbReference>
<dbReference type="PANTHER" id="PTHR42711">
    <property type="entry name" value="ABC TRANSPORTER ATP-BINDING PROTEIN"/>
    <property type="match status" value="1"/>
</dbReference>
<name>A0A329MKB5_9BACL</name>
<dbReference type="InterPro" id="IPR027417">
    <property type="entry name" value="P-loop_NTPase"/>
</dbReference>
<keyword evidence="8" id="KW-0472">Membrane</keyword>
<dbReference type="SUPFAM" id="SSF52540">
    <property type="entry name" value="P-loop containing nucleoside triphosphate hydrolases"/>
    <property type="match status" value="1"/>
</dbReference>
<dbReference type="FunFam" id="3.40.50.300:FF:000589">
    <property type="entry name" value="ABC transporter, ATP-binding subunit"/>
    <property type="match status" value="1"/>
</dbReference>
<keyword evidence="3" id="KW-0813">Transport</keyword>
<reference evidence="10 11" key="1">
    <citation type="journal article" date="2009" name="Int. J. Syst. Evol. Microbiol.">
        <title>Paenibacillus contaminans sp. nov., isolated from a contaminated laboratory plate.</title>
        <authorList>
            <person name="Chou J.H."/>
            <person name="Lee J.H."/>
            <person name="Lin M.C."/>
            <person name="Chang P.S."/>
            <person name="Arun A.B."/>
            <person name="Young C.C."/>
            <person name="Chen W.M."/>
        </authorList>
    </citation>
    <scope>NUCLEOTIDE SEQUENCE [LARGE SCALE GENOMIC DNA]</scope>
    <source>
        <strain evidence="10 11">CKOBP-6</strain>
    </source>
</reference>
<dbReference type="OrthoDB" id="9804819at2"/>
<dbReference type="InterPro" id="IPR003439">
    <property type="entry name" value="ABC_transporter-like_ATP-bd"/>
</dbReference>
<evidence type="ECO:0000313" key="10">
    <source>
        <dbReference type="EMBL" id="RAV20018.1"/>
    </source>
</evidence>
<evidence type="ECO:0000256" key="1">
    <source>
        <dbReference type="ARBA" id="ARBA00004236"/>
    </source>
</evidence>
<dbReference type="Proteomes" id="UP000250369">
    <property type="component" value="Unassembled WGS sequence"/>
</dbReference>
<evidence type="ECO:0000259" key="9">
    <source>
        <dbReference type="PROSITE" id="PS50893"/>
    </source>
</evidence>